<dbReference type="Proteomes" id="UP000198531">
    <property type="component" value="Unassembled WGS sequence"/>
</dbReference>
<reference evidence="2" key="1">
    <citation type="submission" date="2016-10" db="EMBL/GenBank/DDBJ databases">
        <authorList>
            <person name="Varghese N."/>
            <person name="Submissions S."/>
        </authorList>
    </citation>
    <scope>NUCLEOTIDE SEQUENCE [LARGE SCALE GENOMIC DNA]</scope>
    <source>
        <strain evidence="2">CGMCC 1.7736</strain>
    </source>
</reference>
<dbReference type="InterPro" id="IPR055541">
    <property type="entry name" value="DUF7117"/>
</dbReference>
<organism evidence="1 2">
    <name type="scientific">Halogeometricum rufum</name>
    <dbReference type="NCBI Taxonomy" id="553469"/>
    <lineage>
        <taxon>Archaea</taxon>
        <taxon>Methanobacteriati</taxon>
        <taxon>Methanobacteriota</taxon>
        <taxon>Stenosarchaea group</taxon>
        <taxon>Halobacteria</taxon>
        <taxon>Halobacteriales</taxon>
        <taxon>Haloferacaceae</taxon>
        <taxon>Halogeometricum</taxon>
    </lineage>
</organism>
<protein>
    <recommendedName>
        <fullName evidence="3">TFIIB-type zinc ribbon-containing protein</fullName>
    </recommendedName>
</protein>
<keyword evidence="2" id="KW-1185">Reference proteome</keyword>
<evidence type="ECO:0008006" key="3">
    <source>
        <dbReference type="Google" id="ProtNLM"/>
    </source>
</evidence>
<dbReference type="AlphaFoldDB" id="A0A1I6HI17"/>
<dbReference type="RefSeq" id="WP_089807346.1">
    <property type="nucleotide sequence ID" value="NZ_FOYT01000002.1"/>
</dbReference>
<proteinExistence type="predicted"/>
<gene>
    <name evidence="1" type="ORF">SAMN04487947_2086</name>
</gene>
<dbReference type="OrthoDB" id="341613at2157"/>
<dbReference type="STRING" id="553469.SAMN04487947_2086"/>
<dbReference type="Pfam" id="PF23430">
    <property type="entry name" value="DUF7117"/>
    <property type="match status" value="1"/>
</dbReference>
<name>A0A1I6HI17_9EURY</name>
<evidence type="ECO:0000313" key="2">
    <source>
        <dbReference type="Proteomes" id="UP000198531"/>
    </source>
</evidence>
<dbReference type="EMBL" id="FOYT01000002">
    <property type="protein sequence ID" value="SFR53960.1"/>
    <property type="molecule type" value="Genomic_DNA"/>
</dbReference>
<sequence length="236" mass="25982">MEIRGRRRCKSCGQEWSYYDTGEVACPACGSMQSVGVGGRARHTDSADPLDLSEHRNAAEAGSVADAAEALKTDLRTYLRARGFIDGGELRDVDDTYLAARELLHAVDVLARRRDPDEETRLYVLSLLRGADRGERPAPDEVPPAMTEARGLAYAESLAAFRRDLSTWLDDHPDPEARTTLSTLGEHVKRVEALQGDVSVRQSESLVRAARELTAYVRDDDESALAAARDRLSRLA</sequence>
<evidence type="ECO:0000313" key="1">
    <source>
        <dbReference type="EMBL" id="SFR53960.1"/>
    </source>
</evidence>
<accession>A0A1I6HI17</accession>